<organism evidence="5">
    <name type="scientific">Selaginella moellendorffii</name>
    <name type="common">Spikemoss</name>
    <dbReference type="NCBI Taxonomy" id="88036"/>
    <lineage>
        <taxon>Eukaryota</taxon>
        <taxon>Viridiplantae</taxon>
        <taxon>Streptophyta</taxon>
        <taxon>Embryophyta</taxon>
        <taxon>Tracheophyta</taxon>
        <taxon>Lycopodiopsida</taxon>
        <taxon>Selaginellales</taxon>
        <taxon>Selaginellaceae</taxon>
        <taxon>Selaginella</taxon>
    </lineage>
</organism>
<dbReference type="OMA" id="NECEAGA"/>
<name>D8QU01_SELML</name>
<evidence type="ECO:0000313" key="5">
    <source>
        <dbReference type="Proteomes" id="UP000001514"/>
    </source>
</evidence>
<dbReference type="PANTHER" id="PTHR33227:SF48">
    <property type="entry name" value="STIGMA-SPECIFIC STIG1-LIKE PROTEIN 4"/>
    <property type="match status" value="1"/>
</dbReference>
<dbReference type="AlphaFoldDB" id="D8QU01"/>
<dbReference type="PANTHER" id="PTHR33227">
    <property type="entry name" value="STIGMA-SPECIFIC STIG1-LIKE PROTEIN 3"/>
    <property type="match status" value="1"/>
</dbReference>
<accession>D8QU01</accession>
<evidence type="ECO:0000256" key="1">
    <source>
        <dbReference type="ARBA" id="ARBA00006010"/>
    </source>
</evidence>
<dbReference type="KEGG" id="smo:SELMODRAFT_94795"/>
<evidence type="ECO:0008006" key="6">
    <source>
        <dbReference type="Google" id="ProtNLM"/>
    </source>
</evidence>
<dbReference type="EMBL" id="GL377566">
    <property type="protein sequence ID" value="EFJ36734.1"/>
    <property type="molecule type" value="Genomic_DNA"/>
</dbReference>
<dbReference type="KEGG" id="smo:SELMODRAFT_76417"/>
<evidence type="ECO:0000313" key="3">
    <source>
        <dbReference type="EMBL" id="EFJ27931.1"/>
    </source>
</evidence>
<keyword evidence="5" id="KW-1185">Reference proteome</keyword>
<evidence type="ECO:0000256" key="2">
    <source>
        <dbReference type="ARBA" id="ARBA00022729"/>
    </source>
</evidence>
<comment type="similarity">
    <text evidence="1">Belongs to the STIG1 family.</text>
</comment>
<dbReference type="Gramene" id="EFJ36734">
    <property type="protein sequence ID" value="EFJ36734"/>
    <property type="gene ID" value="SELMODRAFT_76417"/>
</dbReference>
<dbReference type="EMBL" id="GL377581">
    <property type="protein sequence ID" value="EFJ27931.1"/>
    <property type="molecule type" value="Genomic_DNA"/>
</dbReference>
<protein>
    <recommendedName>
        <fullName evidence="6">Stigma-specific STIG1-like protein 1</fullName>
    </recommendedName>
</protein>
<dbReference type="Gramene" id="EFJ27931">
    <property type="protein sequence ID" value="EFJ27931"/>
    <property type="gene ID" value="SELMODRAFT_94795"/>
</dbReference>
<dbReference type="Proteomes" id="UP000001514">
    <property type="component" value="Unassembled WGS sequence"/>
</dbReference>
<proteinExistence type="inferred from homology"/>
<dbReference type="Pfam" id="PF04885">
    <property type="entry name" value="Stig1"/>
    <property type="match status" value="1"/>
</dbReference>
<sequence>MGCSSKPMICLDKRFKPAGPICCGWICVDVTRDVNHCGHCFHRCKYSRSCCQGRCKNLDRDVHNCGFCGRRCPKRTKCVFGMCGYGG</sequence>
<dbReference type="InterPro" id="IPR006969">
    <property type="entry name" value="Stig-like"/>
</dbReference>
<evidence type="ECO:0000313" key="4">
    <source>
        <dbReference type="EMBL" id="EFJ36734.1"/>
    </source>
</evidence>
<dbReference type="HOGENOM" id="CLU_111795_3_0_1"/>
<keyword evidence="2" id="KW-0732">Signal</keyword>
<gene>
    <name evidence="4" type="ORF">SELMODRAFT_76417</name>
    <name evidence="3" type="ORF">SELMODRAFT_94795</name>
</gene>
<dbReference type="eggNOG" id="ENOG502S2JZ">
    <property type="taxonomic scope" value="Eukaryota"/>
</dbReference>
<dbReference type="InParanoid" id="D8QU01"/>
<dbReference type="STRING" id="88036.D8QU01"/>
<reference evidence="4 5" key="1">
    <citation type="journal article" date="2011" name="Science">
        <title>The Selaginella genome identifies genetic changes associated with the evolution of vascular plants.</title>
        <authorList>
            <person name="Banks J.A."/>
            <person name="Nishiyama T."/>
            <person name="Hasebe M."/>
            <person name="Bowman J.L."/>
            <person name="Gribskov M."/>
            <person name="dePamphilis C."/>
            <person name="Albert V.A."/>
            <person name="Aono N."/>
            <person name="Aoyama T."/>
            <person name="Ambrose B.A."/>
            <person name="Ashton N.W."/>
            <person name="Axtell M.J."/>
            <person name="Barker E."/>
            <person name="Barker M.S."/>
            <person name="Bennetzen J.L."/>
            <person name="Bonawitz N.D."/>
            <person name="Chapple C."/>
            <person name="Cheng C."/>
            <person name="Correa L.G."/>
            <person name="Dacre M."/>
            <person name="DeBarry J."/>
            <person name="Dreyer I."/>
            <person name="Elias M."/>
            <person name="Engstrom E.M."/>
            <person name="Estelle M."/>
            <person name="Feng L."/>
            <person name="Finet C."/>
            <person name="Floyd S.K."/>
            <person name="Frommer W.B."/>
            <person name="Fujita T."/>
            <person name="Gramzow L."/>
            <person name="Gutensohn M."/>
            <person name="Harholt J."/>
            <person name="Hattori M."/>
            <person name="Heyl A."/>
            <person name="Hirai T."/>
            <person name="Hiwatashi Y."/>
            <person name="Ishikawa M."/>
            <person name="Iwata M."/>
            <person name="Karol K.G."/>
            <person name="Koehler B."/>
            <person name="Kolukisaoglu U."/>
            <person name="Kubo M."/>
            <person name="Kurata T."/>
            <person name="Lalonde S."/>
            <person name="Li K."/>
            <person name="Li Y."/>
            <person name="Litt A."/>
            <person name="Lyons E."/>
            <person name="Manning G."/>
            <person name="Maruyama T."/>
            <person name="Michael T.P."/>
            <person name="Mikami K."/>
            <person name="Miyazaki S."/>
            <person name="Morinaga S."/>
            <person name="Murata T."/>
            <person name="Mueller-Roeber B."/>
            <person name="Nelson D.R."/>
            <person name="Obara M."/>
            <person name="Oguri Y."/>
            <person name="Olmstead R.G."/>
            <person name="Onodera N."/>
            <person name="Petersen B.L."/>
            <person name="Pils B."/>
            <person name="Prigge M."/>
            <person name="Rensing S.A."/>
            <person name="Riano-Pachon D.M."/>
            <person name="Roberts A.W."/>
            <person name="Sato Y."/>
            <person name="Scheller H.V."/>
            <person name="Schulz B."/>
            <person name="Schulz C."/>
            <person name="Shakirov E.V."/>
            <person name="Shibagaki N."/>
            <person name="Shinohara N."/>
            <person name="Shippen D.E."/>
            <person name="Soerensen I."/>
            <person name="Sotooka R."/>
            <person name="Sugimoto N."/>
            <person name="Sugita M."/>
            <person name="Sumikawa N."/>
            <person name="Tanurdzic M."/>
            <person name="Theissen G."/>
            <person name="Ulvskov P."/>
            <person name="Wakazuki S."/>
            <person name="Weng J.K."/>
            <person name="Willats W.W."/>
            <person name="Wipf D."/>
            <person name="Wolf P.G."/>
            <person name="Yang L."/>
            <person name="Zimmer A.D."/>
            <person name="Zhu Q."/>
            <person name="Mitros T."/>
            <person name="Hellsten U."/>
            <person name="Loque D."/>
            <person name="Otillar R."/>
            <person name="Salamov A."/>
            <person name="Schmutz J."/>
            <person name="Shapiro H."/>
            <person name="Lindquist E."/>
            <person name="Lucas S."/>
            <person name="Rokhsar D."/>
            <person name="Grigoriev I.V."/>
        </authorList>
    </citation>
    <scope>NUCLEOTIDE SEQUENCE [LARGE SCALE GENOMIC DNA]</scope>
</reference>